<keyword evidence="3" id="KW-1185">Reference proteome</keyword>
<dbReference type="Proteomes" id="UP000402241">
    <property type="component" value="Chromosome"/>
</dbReference>
<protein>
    <submittedName>
        <fullName evidence="1">Uncharacterized protein</fullName>
    </submittedName>
</protein>
<evidence type="ECO:0000313" key="1">
    <source>
        <dbReference type="EMBL" id="NES29895.1"/>
    </source>
</evidence>
<dbReference type="EMBL" id="CP045309">
    <property type="protein sequence ID" value="QGL49930.1"/>
    <property type="molecule type" value="Genomic_DNA"/>
</dbReference>
<evidence type="ECO:0000313" key="3">
    <source>
        <dbReference type="Proteomes" id="UP000402241"/>
    </source>
</evidence>
<dbReference type="AlphaFoldDB" id="A0AAJ2ZHP8"/>
<reference evidence="1 4" key="2">
    <citation type="submission" date="2020-02" db="EMBL/GenBank/DDBJ databases">
        <title>WGS of Micromonospora spp. isolated from hot spring.</title>
        <authorList>
            <person name="Thawai C."/>
        </authorList>
    </citation>
    <scope>NUCLEOTIDE SEQUENCE [LARGE SCALE GENOMIC DNA]</scope>
    <source>
        <strain evidence="1 4">TMS7</strain>
    </source>
</reference>
<organism evidence="1 4">
    <name type="scientific">Micromonospora terminaliae</name>
    <dbReference type="NCBI Taxonomy" id="1914461"/>
    <lineage>
        <taxon>Bacteria</taxon>
        <taxon>Bacillati</taxon>
        <taxon>Actinomycetota</taxon>
        <taxon>Actinomycetes</taxon>
        <taxon>Micromonosporales</taxon>
        <taxon>Micromonosporaceae</taxon>
        <taxon>Micromonospora</taxon>
    </lineage>
</organism>
<evidence type="ECO:0000313" key="2">
    <source>
        <dbReference type="EMBL" id="QGL49930.1"/>
    </source>
</evidence>
<proteinExistence type="predicted"/>
<sequence length="104" mass="11623">MGRNLWITNEQWSRLVAELDDLGVHDVSHGNVYADWVSIAVVGGTRELVCFLTVLAAILCDDDATIEDRTESIRTLAEQIKAEPVPGRGTVYYLWKWTVGSEES</sequence>
<reference evidence="2 3" key="1">
    <citation type="submission" date="2019-10" db="EMBL/GenBank/DDBJ databases">
        <title>Genome Sequence of Micromonospora terminaliae DSM 101760.</title>
        <authorList>
            <person name="Guo L."/>
        </authorList>
    </citation>
    <scope>NUCLEOTIDE SEQUENCE [LARGE SCALE GENOMIC DNA]</scope>
    <source>
        <strain evidence="2 3">DSM 101760</strain>
    </source>
</reference>
<dbReference type="Proteomes" id="UP000477779">
    <property type="component" value="Unassembled WGS sequence"/>
</dbReference>
<accession>A0AAJ2ZHP8</accession>
<dbReference type="RefSeq" id="WP_154229111.1">
    <property type="nucleotide sequence ID" value="NZ_CP045309.1"/>
</dbReference>
<evidence type="ECO:0000313" key="4">
    <source>
        <dbReference type="Proteomes" id="UP000477779"/>
    </source>
</evidence>
<name>A0AAJ2ZHP8_9ACTN</name>
<dbReference type="EMBL" id="JAAHBZ010000008">
    <property type="protein sequence ID" value="NES29895.1"/>
    <property type="molecule type" value="Genomic_DNA"/>
</dbReference>
<gene>
    <name evidence="1" type="ORF">G3561_20385</name>
    <name evidence="2" type="ORF">GCE86_24660</name>
</gene>